<feature type="compositionally biased region" description="Polar residues" evidence="1">
    <location>
        <begin position="196"/>
        <end position="209"/>
    </location>
</feature>
<evidence type="ECO:0000313" key="3">
    <source>
        <dbReference type="Proteomes" id="UP000016936"/>
    </source>
</evidence>
<evidence type="ECO:0000256" key="1">
    <source>
        <dbReference type="SAM" id="MobiDB-lite"/>
    </source>
</evidence>
<name>M2THR5_COCH5</name>
<dbReference type="AlphaFoldDB" id="M2THR5"/>
<dbReference type="Proteomes" id="UP000016936">
    <property type="component" value="Unassembled WGS sequence"/>
</dbReference>
<proteinExistence type="predicted"/>
<organism evidence="2 3">
    <name type="scientific">Cochliobolus heterostrophus (strain C5 / ATCC 48332 / race O)</name>
    <name type="common">Southern corn leaf blight fungus</name>
    <name type="synonym">Bipolaris maydis</name>
    <dbReference type="NCBI Taxonomy" id="701091"/>
    <lineage>
        <taxon>Eukaryota</taxon>
        <taxon>Fungi</taxon>
        <taxon>Dikarya</taxon>
        <taxon>Ascomycota</taxon>
        <taxon>Pezizomycotina</taxon>
        <taxon>Dothideomycetes</taxon>
        <taxon>Pleosporomycetidae</taxon>
        <taxon>Pleosporales</taxon>
        <taxon>Pleosporineae</taxon>
        <taxon>Pleosporaceae</taxon>
        <taxon>Bipolaris</taxon>
    </lineage>
</organism>
<dbReference type="EMBL" id="KB445586">
    <property type="protein sequence ID" value="EMD86049.1"/>
    <property type="molecule type" value="Genomic_DNA"/>
</dbReference>
<dbReference type="HOGENOM" id="CLU_1283148_0_0_1"/>
<gene>
    <name evidence="2" type="ORF">COCHEDRAFT_1207594</name>
</gene>
<reference evidence="3" key="2">
    <citation type="journal article" date="2013" name="PLoS Genet.">
        <title>Comparative genome structure, secondary metabolite, and effector coding capacity across Cochliobolus pathogens.</title>
        <authorList>
            <person name="Condon B.J."/>
            <person name="Leng Y."/>
            <person name="Wu D."/>
            <person name="Bushley K.E."/>
            <person name="Ohm R.A."/>
            <person name="Otillar R."/>
            <person name="Martin J."/>
            <person name="Schackwitz W."/>
            <person name="Grimwood J."/>
            <person name="MohdZainudin N."/>
            <person name="Xue C."/>
            <person name="Wang R."/>
            <person name="Manning V.A."/>
            <person name="Dhillon B."/>
            <person name="Tu Z.J."/>
            <person name="Steffenson B.J."/>
            <person name="Salamov A."/>
            <person name="Sun H."/>
            <person name="Lowry S."/>
            <person name="LaButti K."/>
            <person name="Han J."/>
            <person name="Copeland A."/>
            <person name="Lindquist E."/>
            <person name="Barry K."/>
            <person name="Schmutz J."/>
            <person name="Baker S.E."/>
            <person name="Ciuffetti L.M."/>
            <person name="Grigoriev I.V."/>
            <person name="Zhong S."/>
            <person name="Turgeon B.G."/>
        </authorList>
    </citation>
    <scope>NUCLEOTIDE SEQUENCE [LARGE SCALE GENOMIC DNA]</scope>
    <source>
        <strain evidence="3">C5 / ATCC 48332 / race O</strain>
    </source>
</reference>
<evidence type="ECO:0000313" key="2">
    <source>
        <dbReference type="EMBL" id="EMD86049.1"/>
    </source>
</evidence>
<feature type="region of interest" description="Disordered" evidence="1">
    <location>
        <begin position="195"/>
        <end position="215"/>
    </location>
</feature>
<reference evidence="2 3" key="1">
    <citation type="journal article" date="2012" name="PLoS Pathog.">
        <title>Diverse lifestyles and strategies of plant pathogenesis encoded in the genomes of eighteen Dothideomycetes fungi.</title>
        <authorList>
            <person name="Ohm R.A."/>
            <person name="Feau N."/>
            <person name="Henrissat B."/>
            <person name="Schoch C.L."/>
            <person name="Horwitz B.A."/>
            <person name="Barry K.W."/>
            <person name="Condon B.J."/>
            <person name="Copeland A.C."/>
            <person name="Dhillon B."/>
            <person name="Glaser F."/>
            <person name="Hesse C.N."/>
            <person name="Kosti I."/>
            <person name="LaButti K."/>
            <person name="Lindquist E.A."/>
            <person name="Lucas S."/>
            <person name="Salamov A.A."/>
            <person name="Bradshaw R.E."/>
            <person name="Ciuffetti L."/>
            <person name="Hamelin R.C."/>
            <person name="Kema G.H.J."/>
            <person name="Lawrence C."/>
            <person name="Scott J.A."/>
            <person name="Spatafora J.W."/>
            <person name="Turgeon B.G."/>
            <person name="de Wit P.J.G.M."/>
            <person name="Zhong S."/>
            <person name="Goodwin S.B."/>
            <person name="Grigoriev I.V."/>
        </authorList>
    </citation>
    <scope>NUCLEOTIDE SEQUENCE [LARGE SCALE GENOMIC DNA]</scope>
    <source>
        <strain evidence="3">C5 / ATCC 48332 / race O</strain>
    </source>
</reference>
<keyword evidence="3" id="KW-1185">Reference proteome</keyword>
<accession>M2THR5</accession>
<protein>
    <submittedName>
        <fullName evidence="2">Uncharacterized protein</fullName>
    </submittedName>
</protein>
<sequence length="215" mass="23383">MPALSLSPLTSRACRLVRVPAQDSLAPDGGMDCHLTVLDTEPVEFASVLGLRAERVAMCMPGQPRCLCADDAMERLWPHMAAKPGTCAMPVYLHTWSDAYKADYIHTSAADRRGVPGAVQVQEHRVSLSAWPPPAPIAFRRHASSCTTRPPPCHCVASDSRRAKQRTEDGCGKAQRACWMGRMYYAIVLRPADMEQSGQQAPRARTSQVGPGGSE</sequence>